<protein>
    <submittedName>
        <fullName evidence="2">Uncharacterized protein</fullName>
    </submittedName>
</protein>
<evidence type="ECO:0000256" key="1">
    <source>
        <dbReference type="SAM" id="MobiDB-lite"/>
    </source>
</evidence>
<feature type="compositionally biased region" description="Basic and acidic residues" evidence="1">
    <location>
        <begin position="44"/>
        <end position="58"/>
    </location>
</feature>
<keyword evidence="3" id="KW-1185">Reference proteome</keyword>
<feature type="region of interest" description="Disordered" evidence="1">
    <location>
        <begin position="1"/>
        <end position="58"/>
    </location>
</feature>
<organism evidence="2 3">
    <name type="scientific">Stephania japonica</name>
    <dbReference type="NCBI Taxonomy" id="461633"/>
    <lineage>
        <taxon>Eukaryota</taxon>
        <taxon>Viridiplantae</taxon>
        <taxon>Streptophyta</taxon>
        <taxon>Embryophyta</taxon>
        <taxon>Tracheophyta</taxon>
        <taxon>Spermatophyta</taxon>
        <taxon>Magnoliopsida</taxon>
        <taxon>Ranunculales</taxon>
        <taxon>Menispermaceae</taxon>
        <taxon>Menispermoideae</taxon>
        <taxon>Cissampelideae</taxon>
        <taxon>Stephania</taxon>
    </lineage>
</organism>
<gene>
    <name evidence="2" type="ORF">Sjap_008482</name>
</gene>
<sequence>MSETREGMESLLDRGPHDGELERVEISGTACTNSMMRGSNEDGVEPHRENQREIRETKKGTNRWLERIAHDGELEGVDVNHGIFMWRPQNLKPATSYTMDLQPYLYRPSYVPRVPNHPEGAWGFQATLRGCSFNIKTKTLRHSKEYNNLSRTDFQELEVFKLHLEAVHSTSKLALLRHSKEYNNLSRTNFQVVVEDSISNYDSDILKWLAMKPMNQVMSHTSYVINGKRF</sequence>
<dbReference type="AlphaFoldDB" id="A0AAP0PAX2"/>
<dbReference type="EMBL" id="JBBNAE010000003">
    <property type="protein sequence ID" value="KAK9137888.1"/>
    <property type="molecule type" value="Genomic_DNA"/>
</dbReference>
<evidence type="ECO:0000313" key="3">
    <source>
        <dbReference type="Proteomes" id="UP001417504"/>
    </source>
</evidence>
<evidence type="ECO:0000313" key="2">
    <source>
        <dbReference type="EMBL" id="KAK9137888.1"/>
    </source>
</evidence>
<dbReference type="Proteomes" id="UP001417504">
    <property type="component" value="Unassembled WGS sequence"/>
</dbReference>
<feature type="compositionally biased region" description="Basic and acidic residues" evidence="1">
    <location>
        <begin position="1"/>
        <end position="25"/>
    </location>
</feature>
<proteinExistence type="predicted"/>
<reference evidence="2 3" key="1">
    <citation type="submission" date="2024-01" db="EMBL/GenBank/DDBJ databases">
        <title>Genome assemblies of Stephania.</title>
        <authorList>
            <person name="Yang L."/>
        </authorList>
    </citation>
    <scope>NUCLEOTIDE SEQUENCE [LARGE SCALE GENOMIC DNA]</scope>
    <source>
        <strain evidence="2">QJT</strain>
        <tissue evidence="2">Leaf</tissue>
    </source>
</reference>
<name>A0AAP0PAX2_9MAGN</name>
<comment type="caution">
    <text evidence="2">The sequence shown here is derived from an EMBL/GenBank/DDBJ whole genome shotgun (WGS) entry which is preliminary data.</text>
</comment>
<accession>A0AAP0PAX2</accession>